<dbReference type="NCBIfam" id="TIGR01499">
    <property type="entry name" value="folC"/>
    <property type="match status" value="1"/>
</dbReference>
<dbReference type="InterPro" id="IPR036565">
    <property type="entry name" value="Mur-like_cat_sf"/>
</dbReference>
<dbReference type="AlphaFoldDB" id="A0AAE8SR99"/>
<dbReference type="Gene3D" id="3.90.190.20">
    <property type="entry name" value="Mur ligase, C-terminal domain"/>
    <property type="match status" value="1"/>
</dbReference>
<dbReference type="InterPro" id="IPR018109">
    <property type="entry name" value="Folylpolyglutamate_synth_CS"/>
</dbReference>
<comment type="caution">
    <text evidence="8">The sequence shown here is derived from an EMBL/GenBank/DDBJ whole genome shotgun (WGS) entry which is preliminary data.</text>
</comment>
<dbReference type="SUPFAM" id="SSF56300">
    <property type="entry name" value="Metallo-dependent phosphatases"/>
    <property type="match status" value="1"/>
</dbReference>
<dbReference type="GO" id="GO:0005739">
    <property type="term" value="C:mitochondrion"/>
    <property type="evidence" value="ECO:0007669"/>
    <property type="project" value="TreeGrafter"/>
</dbReference>
<keyword evidence="6" id="KW-0460">Magnesium</keyword>
<protein>
    <recommendedName>
        <fullName evidence="7">Mur ligase central domain-containing protein</fullName>
    </recommendedName>
</protein>
<dbReference type="PANTHER" id="PTHR11136:SF0">
    <property type="entry name" value="DIHYDROFOLATE SYNTHETASE-RELATED"/>
    <property type="match status" value="1"/>
</dbReference>
<feature type="domain" description="Mur ligase central" evidence="7">
    <location>
        <begin position="219"/>
        <end position="366"/>
    </location>
</feature>
<dbReference type="GO" id="GO:0004326">
    <property type="term" value="F:tetrahydrofolylpolyglutamate synthase activity"/>
    <property type="evidence" value="ECO:0007669"/>
    <property type="project" value="InterPro"/>
</dbReference>
<dbReference type="InterPro" id="IPR013221">
    <property type="entry name" value="Mur_ligase_cen"/>
</dbReference>
<dbReference type="GO" id="GO:0046872">
    <property type="term" value="F:metal ion binding"/>
    <property type="evidence" value="ECO:0007669"/>
    <property type="project" value="UniProtKB-KW"/>
</dbReference>
<reference evidence="8" key="1">
    <citation type="submission" date="2018-03" db="EMBL/GenBank/DDBJ databases">
        <authorList>
            <person name="Guldener U."/>
        </authorList>
    </citation>
    <scope>NUCLEOTIDE SEQUENCE</scope>
</reference>
<sequence>MSIQILSDLHLEAPKTYIFEVVPRAPYLALLGDIGNTALHRDDYLAFLTRQLKQFRAVLLVPGNHEPYQSDWAKTLVILRAYEESVRKDSSLGEFVLLDRVAFRLPDINVTILGCSLFSSVPPESEMAVSVGLNDFFQILDWDVDAHNKMHKRDLAWLNAQVTDLEDSGRQNNGISAKTYQQLTGFAAVHIRTMTIKLGLQRMHDLYGKSPQLWKAIHVAGTNGKGSVCSYVSSLLARSNISHGRFTSPFIRRPEDSILINNTPIPTDLFRSFYYAADKAPAADKPTHFERMTYAAFAAFDHFDVKYGVVETGLGGRLDSTNILRNKAVTVITKIGIDHQEYLGDTMELIAAEKAGIMNGAPCVINGRNAPEALGVLLDTARRVGSKAILTTDDARLTEESNALTSSSSGRGWPQHVLDNATCAIKACEQLEEFRDSPLHIADLLSLPGAQMEGRLQEVDISSTHVGRGADRRTPIILDGAHNLDAVAALAEHVDRNVRAARDGSSGPVTWVIGMSNPRESTASEILGSLIRPGDGVVFTEYERPAGGQTSTSQEDYFLSFRPEPLRGAKLEDAIRSMGEANNPVASCATVDEALRAACQMAKMPKNGGETPIVVTGSLYLIADVLKWADGSKLR</sequence>
<dbReference type="InterPro" id="IPR036615">
    <property type="entry name" value="Mur_ligase_C_dom_sf"/>
</dbReference>
<evidence type="ECO:0000256" key="4">
    <source>
        <dbReference type="ARBA" id="ARBA00022741"/>
    </source>
</evidence>
<comment type="similarity">
    <text evidence="1">Belongs to the folylpolyglutamate synthase family.</text>
</comment>
<organism evidence="8 9">
    <name type="scientific">Cephalotrichum gorgonifer</name>
    <dbReference type="NCBI Taxonomy" id="2041049"/>
    <lineage>
        <taxon>Eukaryota</taxon>
        <taxon>Fungi</taxon>
        <taxon>Dikarya</taxon>
        <taxon>Ascomycota</taxon>
        <taxon>Pezizomycotina</taxon>
        <taxon>Sordariomycetes</taxon>
        <taxon>Hypocreomycetidae</taxon>
        <taxon>Microascales</taxon>
        <taxon>Microascaceae</taxon>
        <taxon>Cephalotrichum</taxon>
    </lineage>
</organism>
<keyword evidence="5" id="KW-0067">ATP-binding</keyword>
<evidence type="ECO:0000256" key="2">
    <source>
        <dbReference type="ARBA" id="ARBA00022598"/>
    </source>
</evidence>
<dbReference type="EMBL" id="ONZQ02000001">
    <property type="protein sequence ID" value="SPN97511.1"/>
    <property type="molecule type" value="Genomic_DNA"/>
</dbReference>
<evidence type="ECO:0000256" key="1">
    <source>
        <dbReference type="ARBA" id="ARBA00008276"/>
    </source>
</evidence>
<evidence type="ECO:0000313" key="9">
    <source>
        <dbReference type="Proteomes" id="UP001187682"/>
    </source>
</evidence>
<dbReference type="SUPFAM" id="SSF53623">
    <property type="entry name" value="MurD-like peptide ligases, catalytic domain"/>
    <property type="match status" value="1"/>
</dbReference>
<dbReference type="GO" id="GO:0005524">
    <property type="term" value="F:ATP binding"/>
    <property type="evidence" value="ECO:0007669"/>
    <property type="project" value="UniProtKB-KW"/>
</dbReference>
<accession>A0AAE8SR99</accession>
<dbReference type="Proteomes" id="UP001187682">
    <property type="component" value="Unassembled WGS sequence"/>
</dbReference>
<dbReference type="SUPFAM" id="SSF53244">
    <property type="entry name" value="MurD-like peptide ligases, peptide-binding domain"/>
    <property type="match status" value="1"/>
</dbReference>
<dbReference type="GO" id="GO:0008841">
    <property type="term" value="F:dihydrofolate synthase activity"/>
    <property type="evidence" value="ECO:0007669"/>
    <property type="project" value="TreeGrafter"/>
</dbReference>
<evidence type="ECO:0000256" key="6">
    <source>
        <dbReference type="ARBA" id="ARBA00022842"/>
    </source>
</evidence>
<dbReference type="PROSITE" id="PS01012">
    <property type="entry name" value="FOLYLPOLYGLU_SYNT_2"/>
    <property type="match status" value="1"/>
</dbReference>
<dbReference type="InterPro" id="IPR029052">
    <property type="entry name" value="Metallo-depent_PP-like"/>
</dbReference>
<evidence type="ECO:0000313" key="8">
    <source>
        <dbReference type="EMBL" id="SPN97511.1"/>
    </source>
</evidence>
<evidence type="ECO:0000259" key="7">
    <source>
        <dbReference type="Pfam" id="PF08245"/>
    </source>
</evidence>
<gene>
    <name evidence="8" type="ORF">DNG_01025</name>
</gene>
<keyword evidence="2" id="KW-0436">Ligase</keyword>
<dbReference type="GO" id="GO:0005829">
    <property type="term" value="C:cytosol"/>
    <property type="evidence" value="ECO:0007669"/>
    <property type="project" value="TreeGrafter"/>
</dbReference>
<evidence type="ECO:0000256" key="3">
    <source>
        <dbReference type="ARBA" id="ARBA00022723"/>
    </source>
</evidence>
<keyword evidence="4" id="KW-0547">Nucleotide-binding</keyword>
<dbReference type="Gene3D" id="3.40.1190.10">
    <property type="entry name" value="Mur-like, catalytic domain"/>
    <property type="match status" value="1"/>
</dbReference>
<dbReference type="Pfam" id="PF08245">
    <property type="entry name" value="Mur_ligase_M"/>
    <property type="match status" value="1"/>
</dbReference>
<proteinExistence type="inferred from homology"/>
<evidence type="ECO:0000256" key="5">
    <source>
        <dbReference type="ARBA" id="ARBA00022840"/>
    </source>
</evidence>
<dbReference type="InterPro" id="IPR001645">
    <property type="entry name" value="Folylpolyglutamate_synth"/>
</dbReference>
<keyword evidence="9" id="KW-1185">Reference proteome</keyword>
<name>A0AAE8SR99_9PEZI</name>
<dbReference type="PANTHER" id="PTHR11136">
    <property type="entry name" value="FOLYLPOLYGLUTAMATE SYNTHASE-RELATED"/>
    <property type="match status" value="1"/>
</dbReference>
<keyword evidence="3" id="KW-0479">Metal-binding</keyword>